<proteinExistence type="inferred from homology"/>
<dbReference type="InterPro" id="IPR006442">
    <property type="entry name" value="Antitoxin_Phd/YefM"/>
</dbReference>
<dbReference type="Gene3D" id="3.40.1620.10">
    <property type="entry name" value="YefM-like domain"/>
    <property type="match status" value="1"/>
</dbReference>
<dbReference type="AlphaFoldDB" id="A0A1E5XRE2"/>
<comment type="caution">
    <text evidence="3">The sequence shown here is derived from an EMBL/GenBank/DDBJ whole genome shotgun (WGS) entry which is preliminary data.</text>
</comment>
<gene>
    <name evidence="3" type="ORF">VW23_017570</name>
</gene>
<keyword evidence="4" id="KW-1185">Reference proteome</keyword>
<dbReference type="OrthoDB" id="9802003at2"/>
<dbReference type="PANTHER" id="PTHR33713:SF6">
    <property type="entry name" value="ANTITOXIN YEFM"/>
    <property type="match status" value="1"/>
</dbReference>
<dbReference type="Proteomes" id="UP000095463">
    <property type="component" value="Unassembled WGS sequence"/>
</dbReference>
<sequence>MRATNATDFRKNLANELDRVENDREPLIVTRSGGKPAVIVMSLEEFGSWEATQHLLKSPENARRLREAIARFDAGEGTPRKLIE</sequence>
<organism evidence="3 4">
    <name type="scientific">Devosia insulae DS-56</name>
    <dbReference type="NCBI Taxonomy" id="1116389"/>
    <lineage>
        <taxon>Bacteria</taxon>
        <taxon>Pseudomonadati</taxon>
        <taxon>Pseudomonadota</taxon>
        <taxon>Alphaproteobacteria</taxon>
        <taxon>Hyphomicrobiales</taxon>
        <taxon>Devosiaceae</taxon>
        <taxon>Devosia</taxon>
    </lineage>
</organism>
<dbReference type="InterPro" id="IPR036165">
    <property type="entry name" value="YefM-like_sf"/>
</dbReference>
<reference evidence="3 4" key="1">
    <citation type="journal article" date="2015" name="Genome Announc.">
        <title>Genome Assemblies of Three Soil-Associated Devosia species: D. insulae, D. limi, and D. soli.</title>
        <authorList>
            <person name="Hassan Y.I."/>
            <person name="Lepp D."/>
            <person name="Zhou T."/>
        </authorList>
    </citation>
    <scope>NUCLEOTIDE SEQUENCE [LARGE SCALE GENOMIC DNA]</scope>
    <source>
        <strain evidence="3 4">DS-56</strain>
    </source>
</reference>
<evidence type="ECO:0000313" key="4">
    <source>
        <dbReference type="Proteomes" id="UP000095463"/>
    </source>
</evidence>
<name>A0A1E5XRE2_9HYPH</name>
<comment type="similarity">
    <text evidence="1 2">Belongs to the phD/YefM antitoxin family.</text>
</comment>
<dbReference type="Pfam" id="PF02604">
    <property type="entry name" value="PhdYeFM_antitox"/>
    <property type="match status" value="1"/>
</dbReference>
<evidence type="ECO:0000313" key="3">
    <source>
        <dbReference type="EMBL" id="OEO31177.1"/>
    </source>
</evidence>
<dbReference type="InterPro" id="IPR051405">
    <property type="entry name" value="phD/YefM_antitoxin"/>
</dbReference>
<dbReference type="PANTHER" id="PTHR33713">
    <property type="entry name" value="ANTITOXIN YAFN-RELATED"/>
    <property type="match status" value="1"/>
</dbReference>
<accession>A0A1E5XRE2</accession>
<dbReference type="EMBL" id="LAJE02000167">
    <property type="protein sequence ID" value="OEO31177.1"/>
    <property type="molecule type" value="Genomic_DNA"/>
</dbReference>
<dbReference type="Gene3D" id="6.10.250.330">
    <property type="match status" value="1"/>
</dbReference>
<evidence type="ECO:0000256" key="1">
    <source>
        <dbReference type="ARBA" id="ARBA00009981"/>
    </source>
</evidence>
<dbReference type="NCBIfam" id="TIGR01552">
    <property type="entry name" value="phd_fam"/>
    <property type="match status" value="1"/>
</dbReference>
<evidence type="ECO:0000256" key="2">
    <source>
        <dbReference type="RuleBase" id="RU362080"/>
    </source>
</evidence>
<protein>
    <recommendedName>
        <fullName evidence="2">Antitoxin</fullName>
    </recommendedName>
</protein>
<comment type="function">
    <text evidence="2">Antitoxin component of a type II toxin-antitoxin (TA) system.</text>
</comment>
<dbReference type="SUPFAM" id="SSF143120">
    <property type="entry name" value="YefM-like"/>
    <property type="match status" value="1"/>
</dbReference>
<dbReference type="RefSeq" id="WP_069909629.1">
    <property type="nucleotide sequence ID" value="NZ_LAJE02000167.1"/>
</dbReference>